<accession>A0ABT2KDG1</accession>
<gene>
    <name evidence="1" type="ORF">MU516_17185</name>
</gene>
<proteinExistence type="predicted"/>
<comment type="caution">
    <text evidence="1">The sequence shown here is derived from an EMBL/GenBank/DDBJ whole genome shotgun (WGS) entry which is preliminary data.</text>
</comment>
<keyword evidence="2" id="KW-1185">Reference proteome</keyword>
<sequence>MERGIAKGLWKGACVDQCLEPDLSHDGNIGLVALDLELRLVFRGGSSVPLLGAIRLVDPRGSASSAAGLRIRADAIAF</sequence>
<dbReference type="EMBL" id="JANAVZ010000014">
    <property type="protein sequence ID" value="MCT4334587.1"/>
    <property type="molecule type" value="Genomic_DNA"/>
</dbReference>
<reference evidence="1 2" key="1">
    <citation type="submission" date="2022-04" db="EMBL/GenBank/DDBJ databases">
        <title>Paracoccus sp. YLB-12 draft genome sequence.</title>
        <authorList>
            <person name="Yu L."/>
        </authorList>
    </citation>
    <scope>NUCLEOTIDE SEQUENCE [LARGE SCALE GENOMIC DNA]</scope>
    <source>
        <strain evidence="1 2">YLB-12</strain>
    </source>
</reference>
<evidence type="ECO:0000313" key="2">
    <source>
        <dbReference type="Proteomes" id="UP001320702"/>
    </source>
</evidence>
<organism evidence="1 2">
    <name type="scientific">Paracoccus maritimus</name>
    <dbReference type="NCBI Taxonomy" id="2933292"/>
    <lineage>
        <taxon>Bacteria</taxon>
        <taxon>Pseudomonadati</taxon>
        <taxon>Pseudomonadota</taxon>
        <taxon>Alphaproteobacteria</taxon>
        <taxon>Rhodobacterales</taxon>
        <taxon>Paracoccaceae</taxon>
        <taxon>Paracoccus</taxon>
    </lineage>
</organism>
<evidence type="ECO:0000313" key="1">
    <source>
        <dbReference type="EMBL" id="MCT4334587.1"/>
    </source>
</evidence>
<dbReference type="RefSeq" id="WP_260278489.1">
    <property type="nucleotide sequence ID" value="NZ_JANAVZ010000014.1"/>
</dbReference>
<dbReference type="Proteomes" id="UP001320702">
    <property type="component" value="Unassembled WGS sequence"/>
</dbReference>
<name>A0ABT2KDG1_9RHOB</name>
<protein>
    <submittedName>
        <fullName evidence="1">Uncharacterized protein</fullName>
    </submittedName>
</protein>